<feature type="non-terminal residue" evidence="1">
    <location>
        <position position="1"/>
    </location>
</feature>
<gene>
    <name evidence="1" type="ORF">S03H2_61900</name>
</gene>
<proteinExistence type="predicted"/>
<dbReference type="EMBL" id="BARU01039994">
    <property type="protein sequence ID" value="GAH87113.1"/>
    <property type="molecule type" value="Genomic_DNA"/>
</dbReference>
<sequence>YSPLVAGMSGKAAHAVAASWKGIGYVRKWVRPFNPKSDDQKTIRGHMARMSPWHRSLPEALTDWLDKLAVGLGKSGFNLMVKEDIRHLHNSEDPEIIPANPKCAAVFSITGAAGAAAGVKFSWDAGNAISSHVVHPFTCPVDPDQAGKTEPDAWTYHLEDASTVATGTTGDLTVLNTEKAYHLVGIVTNEANFTIATAISGGTGHHADSHA</sequence>
<accession>X1KYU9</accession>
<evidence type="ECO:0000313" key="1">
    <source>
        <dbReference type="EMBL" id="GAH87113.1"/>
    </source>
</evidence>
<reference evidence="1" key="1">
    <citation type="journal article" date="2014" name="Front. Microbiol.">
        <title>High frequency of phylogenetically diverse reductive dehalogenase-homologous genes in deep subseafloor sedimentary metagenomes.</title>
        <authorList>
            <person name="Kawai M."/>
            <person name="Futagami T."/>
            <person name="Toyoda A."/>
            <person name="Takaki Y."/>
            <person name="Nishi S."/>
            <person name="Hori S."/>
            <person name="Arai W."/>
            <person name="Tsubouchi T."/>
            <person name="Morono Y."/>
            <person name="Uchiyama I."/>
            <person name="Ito T."/>
            <person name="Fujiyama A."/>
            <person name="Inagaki F."/>
            <person name="Takami H."/>
        </authorList>
    </citation>
    <scope>NUCLEOTIDE SEQUENCE</scope>
    <source>
        <strain evidence="1">Expedition CK06-06</strain>
    </source>
</reference>
<dbReference type="AlphaFoldDB" id="X1KYU9"/>
<protein>
    <submittedName>
        <fullName evidence="1">Uncharacterized protein</fullName>
    </submittedName>
</protein>
<comment type="caution">
    <text evidence="1">The sequence shown here is derived from an EMBL/GenBank/DDBJ whole genome shotgun (WGS) entry which is preliminary data.</text>
</comment>
<organism evidence="1">
    <name type="scientific">marine sediment metagenome</name>
    <dbReference type="NCBI Taxonomy" id="412755"/>
    <lineage>
        <taxon>unclassified sequences</taxon>
        <taxon>metagenomes</taxon>
        <taxon>ecological metagenomes</taxon>
    </lineage>
</organism>
<name>X1KYU9_9ZZZZ</name>